<gene>
    <name evidence="1" type="ORF">C2G38_2154317</name>
</gene>
<dbReference type="AlphaFoldDB" id="A0A397WCH9"/>
<evidence type="ECO:0000313" key="2">
    <source>
        <dbReference type="Proteomes" id="UP000266673"/>
    </source>
</evidence>
<comment type="caution">
    <text evidence="1">The sequence shown here is derived from an EMBL/GenBank/DDBJ whole genome shotgun (WGS) entry which is preliminary data.</text>
</comment>
<proteinExistence type="predicted"/>
<dbReference type="Proteomes" id="UP000266673">
    <property type="component" value="Unassembled WGS sequence"/>
</dbReference>
<name>A0A397WCH9_9GLOM</name>
<evidence type="ECO:0000313" key="1">
    <source>
        <dbReference type="EMBL" id="RIB29826.1"/>
    </source>
</evidence>
<protein>
    <submittedName>
        <fullName evidence="1">Uncharacterized protein</fullName>
    </submittedName>
</protein>
<sequence length="87" mass="10071">MFQGLIKKLLQLLSEVINKYLETNYLALYFKIKSLNLGPNVPKPFICPLGRFEDSKLVFPELKLVVHVIAFYSNLLVYENLPITTRV</sequence>
<dbReference type="EMBL" id="QKWP01000028">
    <property type="protein sequence ID" value="RIB29826.1"/>
    <property type="molecule type" value="Genomic_DNA"/>
</dbReference>
<dbReference type="STRING" id="44941.A0A397WCH9"/>
<reference evidence="1 2" key="1">
    <citation type="submission" date="2018-06" db="EMBL/GenBank/DDBJ databases">
        <title>Comparative genomics reveals the genomic features of Rhizophagus irregularis, R. cerebriforme, R. diaphanum and Gigaspora rosea, and their symbiotic lifestyle signature.</title>
        <authorList>
            <person name="Morin E."/>
            <person name="San Clemente H."/>
            <person name="Chen E.C.H."/>
            <person name="De La Providencia I."/>
            <person name="Hainaut M."/>
            <person name="Kuo A."/>
            <person name="Kohler A."/>
            <person name="Murat C."/>
            <person name="Tang N."/>
            <person name="Roy S."/>
            <person name="Loubradou J."/>
            <person name="Henrissat B."/>
            <person name="Grigoriev I.V."/>
            <person name="Corradi N."/>
            <person name="Roux C."/>
            <person name="Martin F.M."/>
        </authorList>
    </citation>
    <scope>NUCLEOTIDE SEQUENCE [LARGE SCALE GENOMIC DNA]</scope>
    <source>
        <strain evidence="1 2">DAOM 194757</strain>
    </source>
</reference>
<keyword evidence="2" id="KW-1185">Reference proteome</keyword>
<organism evidence="1 2">
    <name type="scientific">Gigaspora rosea</name>
    <dbReference type="NCBI Taxonomy" id="44941"/>
    <lineage>
        <taxon>Eukaryota</taxon>
        <taxon>Fungi</taxon>
        <taxon>Fungi incertae sedis</taxon>
        <taxon>Mucoromycota</taxon>
        <taxon>Glomeromycotina</taxon>
        <taxon>Glomeromycetes</taxon>
        <taxon>Diversisporales</taxon>
        <taxon>Gigasporaceae</taxon>
        <taxon>Gigaspora</taxon>
    </lineage>
</organism>
<accession>A0A397WCH9</accession>